<evidence type="ECO:0000313" key="2">
    <source>
        <dbReference type="Proteomes" id="UP001258017"/>
    </source>
</evidence>
<accession>A0AAD9R8Q7</accession>
<comment type="caution">
    <text evidence="1">The sequence shown here is derived from an EMBL/GenBank/DDBJ whole genome shotgun (WGS) entry which is preliminary data.</text>
</comment>
<name>A0AAD9R8Q7_9HYME</name>
<dbReference type="Proteomes" id="UP001258017">
    <property type="component" value="Unassembled WGS sequence"/>
</dbReference>
<keyword evidence="2" id="KW-1185">Reference proteome</keyword>
<reference evidence="1" key="1">
    <citation type="submission" date="2021-08" db="EMBL/GenBank/DDBJ databases">
        <authorList>
            <person name="Misof B."/>
            <person name="Oliver O."/>
            <person name="Podsiadlowski L."/>
            <person name="Donath A."/>
            <person name="Peters R."/>
            <person name="Mayer C."/>
            <person name="Rust J."/>
            <person name="Gunkel S."/>
            <person name="Lesny P."/>
            <person name="Martin S."/>
            <person name="Oeyen J.P."/>
            <person name="Petersen M."/>
            <person name="Panagiotis P."/>
            <person name="Wilbrandt J."/>
            <person name="Tanja T."/>
        </authorList>
    </citation>
    <scope>NUCLEOTIDE SEQUENCE</scope>
    <source>
        <strain evidence="1">GBR_01_08_01A</strain>
        <tissue evidence="1">Thorax + abdomen</tissue>
    </source>
</reference>
<protein>
    <submittedName>
        <fullName evidence="1">Uncharacterized protein</fullName>
    </submittedName>
</protein>
<dbReference type="EMBL" id="JAIFRP010004524">
    <property type="protein sequence ID" value="KAK2574898.1"/>
    <property type="molecule type" value="Genomic_DNA"/>
</dbReference>
<feature type="non-terminal residue" evidence="1">
    <location>
        <position position="1"/>
    </location>
</feature>
<dbReference type="AlphaFoldDB" id="A0AAD9R8Q7"/>
<organism evidence="1 2">
    <name type="scientific">Odynerus spinipes</name>
    <dbReference type="NCBI Taxonomy" id="1348599"/>
    <lineage>
        <taxon>Eukaryota</taxon>
        <taxon>Metazoa</taxon>
        <taxon>Ecdysozoa</taxon>
        <taxon>Arthropoda</taxon>
        <taxon>Hexapoda</taxon>
        <taxon>Insecta</taxon>
        <taxon>Pterygota</taxon>
        <taxon>Neoptera</taxon>
        <taxon>Endopterygota</taxon>
        <taxon>Hymenoptera</taxon>
        <taxon>Apocrita</taxon>
        <taxon>Aculeata</taxon>
        <taxon>Vespoidea</taxon>
        <taxon>Vespidae</taxon>
        <taxon>Eumeninae</taxon>
        <taxon>Odynerus</taxon>
    </lineage>
</organism>
<sequence>AWSTRHLTPNRNVTKRTNAVTNRNTEYKRLNLCEKRSRATARMKVL</sequence>
<gene>
    <name evidence="1" type="ORF">KPH14_012878</name>
</gene>
<reference evidence="1" key="2">
    <citation type="journal article" date="2023" name="Commun. Biol.">
        <title>Intrasexual cuticular hydrocarbon dimorphism in a wasp sheds light on hydrocarbon biosynthesis genes in Hymenoptera.</title>
        <authorList>
            <person name="Moris V.C."/>
            <person name="Podsiadlowski L."/>
            <person name="Martin S."/>
            <person name="Oeyen J.P."/>
            <person name="Donath A."/>
            <person name="Petersen M."/>
            <person name="Wilbrandt J."/>
            <person name="Misof B."/>
            <person name="Liedtke D."/>
            <person name="Thamm M."/>
            <person name="Scheiner R."/>
            <person name="Schmitt T."/>
            <person name="Niehuis O."/>
        </authorList>
    </citation>
    <scope>NUCLEOTIDE SEQUENCE</scope>
    <source>
        <strain evidence="1">GBR_01_08_01A</strain>
    </source>
</reference>
<proteinExistence type="predicted"/>
<evidence type="ECO:0000313" key="1">
    <source>
        <dbReference type="EMBL" id="KAK2574898.1"/>
    </source>
</evidence>